<dbReference type="PANTHER" id="PTHR42109">
    <property type="entry name" value="UNPLACED GENOMIC SCAFFOLD UM_SCAF_CONTIG_1.265, WHOLE GENOME SHOTGUN SEQUENCE"/>
    <property type="match status" value="1"/>
</dbReference>
<evidence type="ECO:0000256" key="1">
    <source>
        <dbReference type="SAM" id="MobiDB-lite"/>
    </source>
</evidence>
<feature type="transmembrane region" description="Helical" evidence="2">
    <location>
        <begin position="41"/>
        <end position="62"/>
    </location>
</feature>
<dbReference type="AlphaFoldDB" id="A0A8H6SBE1"/>
<sequence length="385" mass="43115">MATTFLSVFALYKRLHPAYLRAEHDPRARLVMAEKFNSDTGAALLFLILYVLVFSWMTFMYLRKSIKWRSRWSILYLHVTVRMASQGCGIGFTILGFSNVNVFLAFLILGAEGYFTLVLCTFRFLISWQQHNLPSGVSWLEPRRGTHISARDRTRRVLAFLFLGPFALLFYRDNIMAAFHLLLAFANGIIIGGASLLANANLNDFELPATQRKLKIARDLRTSGQSVFLACNVALLGIILATMWNDRKARKEKAATQRDGNGTVLCGQESHKTLVLLLVTWLPLIVRGVFGVLQSADFNLSYFDPNNYGPHGFSDHFTLVEYIMGVTMEWVSCVLLCTTYFTSRNDPPKPKPGGAGTGGDAVEFGEEKPEPENAAAESEMKKTTV</sequence>
<keyword evidence="4" id="KW-1185">Reference proteome</keyword>
<feature type="transmembrane region" description="Helical" evidence="2">
    <location>
        <begin position="223"/>
        <end position="244"/>
    </location>
</feature>
<gene>
    <name evidence="3" type="ORF">HMN09_01099600</name>
</gene>
<proteinExistence type="predicted"/>
<feature type="region of interest" description="Disordered" evidence="1">
    <location>
        <begin position="345"/>
        <end position="385"/>
    </location>
</feature>
<feature type="transmembrane region" description="Helical" evidence="2">
    <location>
        <begin position="103"/>
        <end position="126"/>
    </location>
</feature>
<reference evidence="3" key="1">
    <citation type="submission" date="2020-05" db="EMBL/GenBank/DDBJ databases">
        <title>Mycena genomes resolve the evolution of fungal bioluminescence.</title>
        <authorList>
            <person name="Tsai I.J."/>
        </authorList>
    </citation>
    <scope>NUCLEOTIDE SEQUENCE</scope>
    <source>
        <strain evidence="3">110903Hualien_Pintung</strain>
    </source>
</reference>
<keyword evidence="2" id="KW-0472">Membrane</keyword>
<feature type="transmembrane region" description="Helical" evidence="2">
    <location>
        <begin position="74"/>
        <end position="97"/>
    </location>
</feature>
<name>A0A8H6SBE1_MYCCL</name>
<dbReference type="OrthoDB" id="2560628at2759"/>
<dbReference type="Proteomes" id="UP000613580">
    <property type="component" value="Unassembled WGS sequence"/>
</dbReference>
<evidence type="ECO:0000313" key="3">
    <source>
        <dbReference type="EMBL" id="KAF7296299.1"/>
    </source>
</evidence>
<dbReference type="PANTHER" id="PTHR42109:SF2">
    <property type="entry name" value="INTEGRAL MEMBRANE PROTEIN"/>
    <property type="match status" value="1"/>
</dbReference>
<accession>A0A8H6SBE1</accession>
<feature type="transmembrane region" description="Helical" evidence="2">
    <location>
        <begin position="177"/>
        <end position="202"/>
    </location>
</feature>
<evidence type="ECO:0000313" key="4">
    <source>
        <dbReference type="Proteomes" id="UP000613580"/>
    </source>
</evidence>
<keyword evidence="2" id="KW-0812">Transmembrane</keyword>
<protein>
    <submittedName>
        <fullName evidence="3">Uncharacterized protein</fullName>
    </submittedName>
</protein>
<dbReference type="EMBL" id="JACAZE010000017">
    <property type="protein sequence ID" value="KAF7296299.1"/>
    <property type="molecule type" value="Genomic_DNA"/>
</dbReference>
<keyword evidence="2" id="KW-1133">Transmembrane helix</keyword>
<organism evidence="3 4">
    <name type="scientific">Mycena chlorophos</name>
    <name type="common">Agaric fungus</name>
    <name type="synonym">Agaricus chlorophos</name>
    <dbReference type="NCBI Taxonomy" id="658473"/>
    <lineage>
        <taxon>Eukaryota</taxon>
        <taxon>Fungi</taxon>
        <taxon>Dikarya</taxon>
        <taxon>Basidiomycota</taxon>
        <taxon>Agaricomycotina</taxon>
        <taxon>Agaricomycetes</taxon>
        <taxon>Agaricomycetidae</taxon>
        <taxon>Agaricales</taxon>
        <taxon>Marasmiineae</taxon>
        <taxon>Mycenaceae</taxon>
        <taxon>Mycena</taxon>
    </lineage>
</organism>
<evidence type="ECO:0000256" key="2">
    <source>
        <dbReference type="SAM" id="Phobius"/>
    </source>
</evidence>
<feature type="transmembrane region" description="Helical" evidence="2">
    <location>
        <begin position="274"/>
        <end position="293"/>
    </location>
</feature>
<comment type="caution">
    <text evidence="3">The sequence shown here is derived from an EMBL/GenBank/DDBJ whole genome shotgun (WGS) entry which is preliminary data.</text>
</comment>